<evidence type="ECO:0000256" key="1">
    <source>
        <dbReference type="ARBA" id="ARBA00022723"/>
    </source>
</evidence>
<dbReference type="PANTHER" id="PTHR43808:SF9">
    <property type="entry name" value="BLL0789 PROTEIN"/>
    <property type="match status" value="1"/>
</dbReference>
<evidence type="ECO:0000256" key="3">
    <source>
        <dbReference type="PIRSR" id="PIRSR037238-1"/>
    </source>
</evidence>
<dbReference type="InterPro" id="IPR017150">
    <property type="entry name" value="Pept_M20_glutamate_carboxypep"/>
</dbReference>
<dbReference type="Gene3D" id="3.40.630.10">
    <property type="entry name" value="Zn peptidases"/>
    <property type="match status" value="1"/>
</dbReference>
<dbReference type="GO" id="GO:0016787">
    <property type="term" value="F:hydrolase activity"/>
    <property type="evidence" value="ECO:0007669"/>
    <property type="project" value="UniProtKB-KW"/>
</dbReference>
<accession>A0A919P8T0</accession>
<dbReference type="Pfam" id="PF07687">
    <property type="entry name" value="M20_dimer"/>
    <property type="match status" value="1"/>
</dbReference>
<dbReference type="InterPro" id="IPR036264">
    <property type="entry name" value="Bact_exopeptidase_dim_dom"/>
</dbReference>
<keyword evidence="2" id="KW-0378">Hydrolase</keyword>
<sequence length="385" mass="39019">MTGDDAGLAGLEEAARRRLPADAERLERYVRLETPTGTRDALDALADLVADDAHAAGLAGGRVPTADHAAGDALVLDLPGRGPRSADAPALLLAHHDTVHAVGAVPVRRDGDVLHGPGTYDMKGGLVVALAAAALLRDASLTHRPVRLLVVPDEEVGSGASAGLVRDAARDAAYALGLEAPGAHGGLKTARRGSTRLRLHVTGLAAHAAVDPGAGVSATEELVDQLVATRRFLAEHPSVLANVGVIEGGTRTNVVAERARADLGLRFETAASERAVLRHLTDPGPVRAGADVRAEVLSRRPAWEPGAAAERLLDAVAVAAARIGQEVTGAPAPGAADTNLTGAAGLPTLDGFGPAGGGAHAATEHVRLPSIARRAALLAATLHGV</sequence>
<dbReference type="Proteomes" id="UP000642125">
    <property type="component" value="Unassembled WGS sequence"/>
</dbReference>
<proteinExistence type="predicted"/>
<dbReference type="Pfam" id="PF01546">
    <property type="entry name" value="Peptidase_M20"/>
    <property type="match status" value="1"/>
</dbReference>
<organism evidence="5 6">
    <name type="scientific">Cellulomonas pakistanensis</name>
    <dbReference type="NCBI Taxonomy" id="992287"/>
    <lineage>
        <taxon>Bacteria</taxon>
        <taxon>Bacillati</taxon>
        <taxon>Actinomycetota</taxon>
        <taxon>Actinomycetes</taxon>
        <taxon>Micrococcales</taxon>
        <taxon>Cellulomonadaceae</taxon>
        <taxon>Cellulomonas</taxon>
    </lineage>
</organism>
<dbReference type="GO" id="GO:0046872">
    <property type="term" value="F:metal ion binding"/>
    <property type="evidence" value="ECO:0007669"/>
    <property type="project" value="UniProtKB-KW"/>
</dbReference>
<evidence type="ECO:0000256" key="2">
    <source>
        <dbReference type="ARBA" id="ARBA00022801"/>
    </source>
</evidence>
<feature type="active site" evidence="3">
    <location>
        <position position="97"/>
    </location>
</feature>
<dbReference type="RefSeq" id="WP_203667038.1">
    <property type="nucleotide sequence ID" value="NZ_BONO01000002.1"/>
</dbReference>
<evidence type="ECO:0000313" key="5">
    <source>
        <dbReference type="EMBL" id="GIG34996.1"/>
    </source>
</evidence>
<feature type="active site" description="Proton acceptor" evidence="3">
    <location>
        <position position="154"/>
    </location>
</feature>
<dbReference type="InterPro" id="IPR002933">
    <property type="entry name" value="Peptidase_M20"/>
</dbReference>
<evidence type="ECO:0000259" key="4">
    <source>
        <dbReference type="Pfam" id="PF07687"/>
    </source>
</evidence>
<dbReference type="SUPFAM" id="SSF55031">
    <property type="entry name" value="Bacterial exopeptidase dimerisation domain"/>
    <property type="match status" value="1"/>
</dbReference>
<keyword evidence="6" id="KW-1185">Reference proteome</keyword>
<evidence type="ECO:0000313" key="6">
    <source>
        <dbReference type="Proteomes" id="UP000642125"/>
    </source>
</evidence>
<name>A0A919P8T0_9CELL</name>
<gene>
    <name evidence="5" type="ORF">Cpa01nite_03770</name>
</gene>
<feature type="domain" description="Peptidase M20 dimerisation" evidence="4">
    <location>
        <begin position="189"/>
        <end position="280"/>
    </location>
</feature>
<dbReference type="PIRSF" id="PIRSF037238">
    <property type="entry name" value="Carboxypeptidase_G2"/>
    <property type="match status" value="1"/>
</dbReference>
<keyword evidence="1" id="KW-0479">Metal-binding</keyword>
<reference evidence="5" key="1">
    <citation type="submission" date="2021-01" db="EMBL/GenBank/DDBJ databases">
        <title>Whole genome shotgun sequence of Cellulomonas pakistanensis NBRC 110800.</title>
        <authorList>
            <person name="Komaki H."/>
            <person name="Tamura T."/>
        </authorList>
    </citation>
    <scope>NUCLEOTIDE SEQUENCE</scope>
    <source>
        <strain evidence="5">NBRC 110800</strain>
    </source>
</reference>
<comment type="caution">
    <text evidence="5">The sequence shown here is derived from an EMBL/GenBank/DDBJ whole genome shotgun (WGS) entry which is preliminary data.</text>
</comment>
<dbReference type="SUPFAM" id="SSF53187">
    <property type="entry name" value="Zn-dependent exopeptidases"/>
    <property type="match status" value="1"/>
</dbReference>
<dbReference type="InterPro" id="IPR011650">
    <property type="entry name" value="Peptidase_M20_dimer"/>
</dbReference>
<dbReference type="PANTHER" id="PTHR43808">
    <property type="entry name" value="ACETYLORNITHINE DEACETYLASE"/>
    <property type="match status" value="1"/>
</dbReference>
<protein>
    <submittedName>
        <fullName evidence="5">Peptidase M20</fullName>
    </submittedName>
</protein>
<dbReference type="InterPro" id="IPR050072">
    <property type="entry name" value="Peptidase_M20A"/>
</dbReference>
<dbReference type="EMBL" id="BONO01000002">
    <property type="protein sequence ID" value="GIG34996.1"/>
    <property type="molecule type" value="Genomic_DNA"/>
</dbReference>
<dbReference type="Gene3D" id="3.30.70.360">
    <property type="match status" value="1"/>
</dbReference>
<dbReference type="AlphaFoldDB" id="A0A919P8T0"/>